<dbReference type="InterPro" id="IPR001610">
    <property type="entry name" value="PAC"/>
</dbReference>
<dbReference type="InterPro" id="IPR000014">
    <property type="entry name" value="PAS"/>
</dbReference>
<feature type="compositionally biased region" description="Basic residues" evidence="4">
    <location>
        <begin position="930"/>
        <end position="940"/>
    </location>
</feature>
<dbReference type="Gene3D" id="3.30.450.20">
    <property type="entry name" value="PAS domain"/>
    <property type="match status" value="5"/>
</dbReference>
<dbReference type="PANTHER" id="PTHR47429">
    <property type="entry name" value="PROTEIN TWIN LOV 1"/>
    <property type="match status" value="1"/>
</dbReference>
<evidence type="ECO:0000256" key="4">
    <source>
        <dbReference type="SAM" id="MobiDB-lite"/>
    </source>
</evidence>
<dbReference type="Pfam" id="PF13426">
    <property type="entry name" value="PAS_9"/>
    <property type="match status" value="5"/>
</dbReference>
<sequence length="1208" mass="134273">MVYVNPEFCRVTEYTTAEAVGRNCRFLQGPDTEPESIGVIQRTLGKCEDCHVLLTNYRKSGEKFKNLLSMRPVLDADDVYRFVIGVQFEVIEDDNLPMRLGQLDKLLRMLPKKLPVLRWGTRKVEVEETRAVEMTEEHCVASMFATTKLKWLSKPAEAARGLVSDPESAAALGGLPRREHGRRRARRVGHARPGIPLCLINEGFEATTGYGKDMVGQKCSFLQGAETPTYLIEEIVDALRGGESLVVKLPNYKRDGESFQCLLTLKPVFDAWDKYSYCVGAQVDLTDASVPVDRLVSRLLRLSDVGRVLPEGMGGKRFRTDHTEEVVASVRNVAPRMRRSFDSNAADDVWDSKSVASNEQKFVEPKHAKKSKKMKIRALKKEKALAQQMWLADSLTSLRSLIAAPGPFRDAFRKFLETEQADAELAAVEKEAERTLQSLAFDAFPRFLKTDLCSKAMKAMKQSGGKSATDAALADNLEKMGSMAPQDADEWLSSFISFAETWPACIVVSDMTIPGADGHPGTLCKGEDCHVLLTNYRKSGDKFKNLLSMRPVYDADDVYRYTIGVQFEVEKDNSPAKLQQLNKLLQMLPKKLNLRSAKDAAMGKMLADFAAEHGSPLTQTHVQFAREAADVLRDDLESKASKKQLRKLHLRMRHNPIFYCTRTEIVIGDIDETAWEPIRKEVAWGLDVSTKFLAADLLLRVLRSEAGRSIVEHVRRQEQIHETQVIHTCAHGVSTETSDERYWLDMFSGVASSLEDVGVVVSDMRVPGIPLVAINEPGFRNQTGYGPEQIGKKCTFLQGPETEQYLIDEIVDALRECKGLAVKLTNVKKDGSAFQCYLALHPVFGANGEYLYQVGAQVDMTGRPSDVCAQLKTLELLLQLLPSSILCRSEADMQRGVMALSASGDTSALALPSPPRSTPGQRGAATVGHVHGRGSPKKGSRGIGQQDRTKATSTLWDGAKKGSVKSKTDAYVAVQKEAQNTFKMLVVDSFPRFVQSSYAKSLGASLAGPDLAKVRDTDEWLGAFTQIAETWPACIVVSDMTIPARRWSHVNPEFCRVTEYTTAEAVGRNCRFLQGPDTEPESIGVIQRTLGKCEDCHVLLTNYRKSGEKFKNLLSMRPVLDADDVYRFVIGVQFEVIEDDNLPMRLGQLDMLRACCRRSCRCARGTRKVEVEETRAVEMTEEHCVASMFATTKLKWLSKPAEAVRAAS</sequence>
<feature type="region of interest" description="Disordered" evidence="4">
    <location>
        <begin position="908"/>
        <end position="958"/>
    </location>
</feature>
<keyword evidence="7" id="KW-1185">Reference proteome</keyword>
<feature type="domain" description="PAS" evidence="5">
    <location>
        <begin position="2"/>
        <end position="89"/>
    </location>
</feature>
<dbReference type="PANTHER" id="PTHR47429:SF2">
    <property type="entry name" value="PROTEIN TWIN LOV 1"/>
    <property type="match status" value="1"/>
</dbReference>
<evidence type="ECO:0000256" key="3">
    <source>
        <dbReference type="ARBA" id="ARBA00022991"/>
    </source>
</evidence>
<dbReference type="SUPFAM" id="SSF55785">
    <property type="entry name" value="PYP-like sensor domain (PAS domain)"/>
    <property type="match status" value="4"/>
</dbReference>
<keyword evidence="3" id="KW-0157">Chromophore</keyword>
<proteinExistence type="predicted"/>
<name>A0ABR1G6K1_AURAN</name>
<evidence type="ECO:0000313" key="7">
    <source>
        <dbReference type="Proteomes" id="UP001363151"/>
    </source>
</evidence>
<keyword evidence="1" id="KW-0285">Flavoprotein</keyword>
<evidence type="ECO:0000256" key="2">
    <source>
        <dbReference type="ARBA" id="ARBA00022643"/>
    </source>
</evidence>
<feature type="domain" description="PAS" evidence="5">
    <location>
        <begin position="526"/>
        <end position="568"/>
    </location>
</feature>
<gene>
    <name evidence="6" type="ORF">SO694_00043057</name>
</gene>
<evidence type="ECO:0000259" key="5">
    <source>
        <dbReference type="Pfam" id="PF13426"/>
    </source>
</evidence>
<organism evidence="6 7">
    <name type="scientific">Aureococcus anophagefferens</name>
    <name type="common">Harmful bloom alga</name>
    <dbReference type="NCBI Taxonomy" id="44056"/>
    <lineage>
        <taxon>Eukaryota</taxon>
        <taxon>Sar</taxon>
        <taxon>Stramenopiles</taxon>
        <taxon>Ochrophyta</taxon>
        <taxon>Pelagophyceae</taxon>
        <taxon>Pelagomonadales</taxon>
        <taxon>Pelagomonadaceae</taxon>
        <taxon>Aureococcus</taxon>
    </lineage>
</organism>
<dbReference type="EMBL" id="JBBJCI010000084">
    <property type="protein sequence ID" value="KAK7248925.1"/>
    <property type="molecule type" value="Genomic_DNA"/>
</dbReference>
<evidence type="ECO:0000313" key="6">
    <source>
        <dbReference type="EMBL" id="KAK7248925.1"/>
    </source>
</evidence>
<dbReference type="SMART" id="SM00086">
    <property type="entry name" value="PAC"/>
    <property type="match status" value="5"/>
</dbReference>
<dbReference type="InterPro" id="IPR035965">
    <property type="entry name" value="PAS-like_dom_sf"/>
</dbReference>
<dbReference type="Proteomes" id="UP001363151">
    <property type="component" value="Unassembled WGS sequence"/>
</dbReference>
<protein>
    <recommendedName>
        <fullName evidence="5">PAS domain-containing protein</fullName>
    </recommendedName>
</protein>
<dbReference type="NCBIfam" id="TIGR00229">
    <property type="entry name" value="sensory_box"/>
    <property type="match status" value="2"/>
</dbReference>
<evidence type="ECO:0000256" key="1">
    <source>
        <dbReference type="ARBA" id="ARBA00022630"/>
    </source>
</evidence>
<feature type="domain" description="PAS" evidence="5">
    <location>
        <begin position="1049"/>
        <end position="1135"/>
    </location>
</feature>
<reference evidence="6 7" key="1">
    <citation type="submission" date="2024-03" db="EMBL/GenBank/DDBJ databases">
        <title>Aureococcus anophagefferens CCMP1851 and Kratosvirus quantuckense: Draft genome of a second virus-susceptible host strain in the model system.</title>
        <authorList>
            <person name="Chase E."/>
            <person name="Truchon A.R."/>
            <person name="Schepens W."/>
            <person name="Wilhelm S.W."/>
        </authorList>
    </citation>
    <scope>NUCLEOTIDE SEQUENCE [LARGE SCALE GENOMIC DNA]</scope>
    <source>
        <strain evidence="6 7">CCMP1851</strain>
    </source>
</reference>
<feature type="domain" description="PAS" evidence="5">
    <location>
        <begin position="199"/>
        <end position="287"/>
    </location>
</feature>
<dbReference type="CDD" id="cd00130">
    <property type="entry name" value="PAS"/>
    <property type="match status" value="2"/>
</dbReference>
<accession>A0ABR1G6K1</accession>
<feature type="domain" description="PAS" evidence="5">
    <location>
        <begin position="777"/>
        <end position="861"/>
    </location>
</feature>
<keyword evidence="2" id="KW-0288">FMN</keyword>
<comment type="caution">
    <text evidence="6">The sequence shown here is derived from an EMBL/GenBank/DDBJ whole genome shotgun (WGS) entry which is preliminary data.</text>
</comment>